<gene>
    <name evidence="2" type="ORF">SAMN02745205_01199</name>
</gene>
<protein>
    <submittedName>
        <fullName evidence="2">Glycosyl transferase family 2</fullName>
    </submittedName>
</protein>
<dbReference type="SUPFAM" id="SSF53448">
    <property type="entry name" value="Nucleotide-diphospho-sugar transferases"/>
    <property type="match status" value="1"/>
</dbReference>
<dbReference type="EMBL" id="FUWL01000008">
    <property type="protein sequence ID" value="SJZ55912.1"/>
    <property type="molecule type" value="Genomic_DNA"/>
</dbReference>
<keyword evidence="2" id="KW-0808">Transferase</keyword>
<dbReference type="InterPro" id="IPR050834">
    <property type="entry name" value="Glycosyltransf_2"/>
</dbReference>
<dbReference type="InterPro" id="IPR001173">
    <property type="entry name" value="Glyco_trans_2-like"/>
</dbReference>
<evidence type="ECO:0000259" key="1">
    <source>
        <dbReference type="Pfam" id="PF00535"/>
    </source>
</evidence>
<evidence type="ECO:0000313" key="3">
    <source>
        <dbReference type="Proteomes" id="UP000189956"/>
    </source>
</evidence>
<dbReference type="Gene3D" id="3.90.550.10">
    <property type="entry name" value="Spore Coat Polysaccharide Biosynthesis Protein SpsA, Chain A"/>
    <property type="match status" value="1"/>
</dbReference>
<dbReference type="Proteomes" id="UP000189956">
    <property type="component" value="Unassembled WGS sequence"/>
</dbReference>
<proteinExistence type="predicted"/>
<dbReference type="PANTHER" id="PTHR43685:SF3">
    <property type="entry name" value="SLR2126 PROTEIN"/>
    <property type="match status" value="1"/>
</dbReference>
<dbReference type="AlphaFoldDB" id="A0A1T4LMH9"/>
<feature type="domain" description="Glycosyltransferase 2-like" evidence="1">
    <location>
        <begin position="6"/>
        <end position="106"/>
    </location>
</feature>
<dbReference type="InterPro" id="IPR029044">
    <property type="entry name" value="Nucleotide-diphossugar_trans"/>
</dbReference>
<dbReference type="PANTHER" id="PTHR43685">
    <property type="entry name" value="GLYCOSYLTRANSFERASE"/>
    <property type="match status" value="1"/>
</dbReference>
<organism evidence="2 3">
    <name type="scientific">Porphyromonas cangingivalis</name>
    <dbReference type="NCBI Taxonomy" id="36874"/>
    <lineage>
        <taxon>Bacteria</taxon>
        <taxon>Pseudomonadati</taxon>
        <taxon>Bacteroidota</taxon>
        <taxon>Bacteroidia</taxon>
        <taxon>Bacteroidales</taxon>
        <taxon>Porphyromonadaceae</taxon>
        <taxon>Porphyromonas</taxon>
    </lineage>
</organism>
<dbReference type="RefSeq" id="WP_078735745.1">
    <property type="nucleotide sequence ID" value="NZ_FUWL01000008.1"/>
</dbReference>
<dbReference type="Pfam" id="PF00535">
    <property type="entry name" value="Glycos_transf_2"/>
    <property type="match status" value="1"/>
</dbReference>
<name>A0A1T4LMH9_PORCN</name>
<sequence>MRPSISVIFTTYNQPLWLHKVLVGFSMQTFTDFEVIIADDGSGPETQQVIDDAKTWATYPIKHVWIEDTGYHKCDILNMAIMQAEADYLVFTDGDCIPRKDYLQVHWDNKSPHRFLSGGAVRLPMGISLALTDEDIRSGRAFDRDELNKLVEGEKVKSLKLSKCPIIPPLMNAVSTVKASWNGNNSSCYKEHILAVNGMDERMKYGGQDRQLGERLTNIGITGKLVRYKATMLHLDHKRGYVTEEGWKFNNQLRKETRSEKVTWSPYGILKVDECPSELKEASLRRKKS</sequence>
<reference evidence="2 3" key="1">
    <citation type="submission" date="2017-02" db="EMBL/GenBank/DDBJ databases">
        <authorList>
            <person name="Peterson S.W."/>
        </authorList>
    </citation>
    <scope>NUCLEOTIDE SEQUENCE [LARGE SCALE GENOMIC DNA]</scope>
    <source>
        <strain evidence="2 3">ATCC 700135</strain>
    </source>
</reference>
<dbReference type="GO" id="GO:0016740">
    <property type="term" value="F:transferase activity"/>
    <property type="evidence" value="ECO:0007669"/>
    <property type="project" value="UniProtKB-KW"/>
</dbReference>
<accession>A0A1T4LMH9</accession>
<evidence type="ECO:0000313" key="2">
    <source>
        <dbReference type="EMBL" id="SJZ55912.1"/>
    </source>
</evidence>